<protein>
    <recommendedName>
        <fullName evidence="4">nitrilase</fullName>
        <ecNumber evidence="4">3.5.5.1</ecNumber>
    </recommendedName>
</protein>
<evidence type="ECO:0000256" key="5">
    <source>
        <dbReference type="SAM" id="MobiDB-lite"/>
    </source>
</evidence>
<evidence type="ECO:0000256" key="4">
    <source>
        <dbReference type="ARBA" id="ARBA00039045"/>
    </source>
</evidence>
<reference evidence="7 8" key="1">
    <citation type="submission" date="2022-03" db="EMBL/GenBank/DDBJ databases">
        <title>Genome data of Colletotrichum spp.</title>
        <authorList>
            <person name="Utami Y.D."/>
            <person name="Hiruma K."/>
        </authorList>
    </citation>
    <scope>NUCLEOTIDE SEQUENCE [LARGE SCALE GENOMIC DNA]</scope>
    <source>
        <strain evidence="7 8">MAFF 239500</strain>
    </source>
</reference>
<dbReference type="PROSITE" id="PS50263">
    <property type="entry name" value="CN_HYDROLASE"/>
    <property type="match status" value="1"/>
</dbReference>
<organism evidence="7 8">
    <name type="scientific">Colletotrichum spaethianum</name>
    <dbReference type="NCBI Taxonomy" id="700344"/>
    <lineage>
        <taxon>Eukaryota</taxon>
        <taxon>Fungi</taxon>
        <taxon>Dikarya</taxon>
        <taxon>Ascomycota</taxon>
        <taxon>Pezizomycotina</taxon>
        <taxon>Sordariomycetes</taxon>
        <taxon>Hypocreomycetidae</taxon>
        <taxon>Glomerellales</taxon>
        <taxon>Glomerellaceae</taxon>
        <taxon>Colletotrichum</taxon>
        <taxon>Colletotrichum spaethianum species complex</taxon>
    </lineage>
</organism>
<sequence>MCTPGGGSSAIFGPDGRRITEPVNETTETIIYADLDMDAIHRAKMFADCTGHYSRPDLLRLSVDREIKALNKTLNFAFAQRPLLLVSQLKFSQSAKL</sequence>
<evidence type="ECO:0000256" key="1">
    <source>
        <dbReference type="ARBA" id="ARBA00008129"/>
    </source>
</evidence>
<dbReference type="PANTHER" id="PTHR46044">
    <property type="entry name" value="NITRILASE"/>
    <property type="match status" value="1"/>
</dbReference>
<dbReference type="Pfam" id="PF00795">
    <property type="entry name" value="CN_hydrolase"/>
    <property type="match status" value="1"/>
</dbReference>
<evidence type="ECO:0000313" key="8">
    <source>
        <dbReference type="Proteomes" id="UP001055115"/>
    </source>
</evidence>
<dbReference type="RefSeq" id="XP_049128948.1">
    <property type="nucleotide sequence ID" value="XM_049272991.1"/>
</dbReference>
<dbReference type="GO" id="GO:0000257">
    <property type="term" value="F:nitrilase activity"/>
    <property type="evidence" value="ECO:0007669"/>
    <property type="project" value="UniProtKB-EC"/>
</dbReference>
<dbReference type="EMBL" id="BQXU01000016">
    <property type="protein sequence ID" value="GKT46598.1"/>
    <property type="molecule type" value="Genomic_DNA"/>
</dbReference>
<dbReference type="EC" id="3.5.5.1" evidence="4"/>
<accession>A0AA37P2K0</accession>
<keyword evidence="2" id="KW-0378">Hydrolase</keyword>
<evidence type="ECO:0000259" key="6">
    <source>
        <dbReference type="PROSITE" id="PS50263"/>
    </source>
</evidence>
<evidence type="ECO:0000313" key="7">
    <source>
        <dbReference type="EMBL" id="GKT46598.1"/>
    </source>
</evidence>
<comment type="similarity">
    <text evidence="1">Belongs to the carbon-nitrogen hydrolase superfamily. Nitrilase family.</text>
</comment>
<dbReference type="Gene3D" id="3.60.110.10">
    <property type="entry name" value="Carbon-nitrogen hydrolase"/>
    <property type="match status" value="1"/>
</dbReference>
<comment type="catalytic activity">
    <reaction evidence="3">
        <text>a nitrile + 2 H2O = a carboxylate + NH4(+)</text>
        <dbReference type="Rhea" id="RHEA:21724"/>
        <dbReference type="ChEBI" id="CHEBI:15377"/>
        <dbReference type="ChEBI" id="CHEBI:18379"/>
        <dbReference type="ChEBI" id="CHEBI:28938"/>
        <dbReference type="ChEBI" id="CHEBI:29067"/>
        <dbReference type="EC" id="3.5.5.1"/>
    </reaction>
</comment>
<dbReference type="PANTHER" id="PTHR46044:SF14">
    <property type="entry name" value="ARYLACETONITRILASE"/>
    <property type="match status" value="1"/>
</dbReference>
<dbReference type="AlphaFoldDB" id="A0AA37P2K0"/>
<dbReference type="InterPro" id="IPR036526">
    <property type="entry name" value="C-N_Hydrolase_sf"/>
</dbReference>
<keyword evidence="8" id="KW-1185">Reference proteome</keyword>
<name>A0AA37P2K0_9PEZI</name>
<proteinExistence type="inferred from homology"/>
<comment type="caution">
    <text evidence="7">The sequence shown here is derived from an EMBL/GenBank/DDBJ whole genome shotgun (WGS) entry which is preliminary data.</text>
</comment>
<dbReference type="GeneID" id="73327581"/>
<evidence type="ECO:0000256" key="2">
    <source>
        <dbReference type="ARBA" id="ARBA00022801"/>
    </source>
</evidence>
<dbReference type="Proteomes" id="UP001055115">
    <property type="component" value="Unassembled WGS sequence"/>
</dbReference>
<feature type="domain" description="CN hydrolase" evidence="6">
    <location>
        <begin position="1"/>
        <end position="37"/>
    </location>
</feature>
<gene>
    <name evidence="7" type="ORF">ColSpa_06779</name>
</gene>
<dbReference type="InterPro" id="IPR044149">
    <property type="entry name" value="Nitrilases_CHs"/>
</dbReference>
<dbReference type="InterPro" id="IPR003010">
    <property type="entry name" value="C-N_Hydrolase"/>
</dbReference>
<feature type="region of interest" description="Disordered" evidence="5">
    <location>
        <begin position="1"/>
        <end position="20"/>
    </location>
</feature>
<evidence type="ECO:0000256" key="3">
    <source>
        <dbReference type="ARBA" id="ARBA00036406"/>
    </source>
</evidence>
<dbReference type="SUPFAM" id="SSF56317">
    <property type="entry name" value="Carbon-nitrogen hydrolase"/>
    <property type="match status" value="1"/>
</dbReference>